<gene>
    <name evidence="1" type="ORF">KPL71_016019</name>
</gene>
<dbReference type="Proteomes" id="UP000829398">
    <property type="component" value="Chromosome 5"/>
</dbReference>
<reference evidence="2" key="1">
    <citation type="journal article" date="2023" name="Hortic. Res.">
        <title>A chromosome-level phased genome enabling allele-level studies in sweet orange: a case study on citrus Huanglongbing tolerance.</title>
        <authorList>
            <person name="Wu B."/>
            <person name="Yu Q."/>
            <person name="Deng Z."/>
            <person name="Duan Y."/>
            <person name="Luo F."/>
            <person name="Gmitter F. Jr."/>
        </authorList>
    </citation>
    <scope>NUCLEOTIDE SEQUENCE [LARGE SCALE GENOMIC DNA]</scope>
    <source>
        <strain evidence="2">cv. Valencia</strain>
    </source>
</reference>
<proteinExistence type="predicted"/>
<accession>A0ACB8KP86</accession>
<sequence>MKKTNRRSRQTSAVDSSSSSLSQSPAVDDKEHYEKRVHELEQENDTLKREIEELRFKVASVSSTPDVAAQKLKEAHLEKMNALEGQVLELKKKLELQFQFSTQKPKGDEAAKRFQDEIQKLRVQKVQLQCKLKLEAVQFRLCKASLQKEIFQLMKENRRNEYELHLLSALNQRLKLEPNAYYIFHMLEKLSDNYIFTFPNLCQVLQRKTKEAFEATKRLKELLESRKALTHRTAGSKTGNHSQFQSIEHELEVTVQVQKVSSEYERELEEMAGVINKLKLEAEMMKEENSRCLLEDDEFDPGVKDSEFSDLKEEVARLNYAFHWHSSTKHEDYLLEKLSFNVGQAQSSASVGSSTNLLETDTSESEFSGVVVAAMVKPASGVCCSCSKKSSCKTSKCECRVSGGSCGTSCGCAANKCTNRELGSVETEMTSSLTSEGAMLLQNSLIEKPLETKDDCCTRKQPLREIGNKLIKSISLKPGHRKKGQKTVSEHHNTDSPC</sequence>
<evidence type="ECO:0000313" key="2">
    <source>
        <dbReference type="Proteomes" id="UP000829398"/>
    </source>
</evidence>
<keyword evidence="2" id="KW-1185">Reference proteome</keyword>
<name>A0ACB8KP86_CITSI</name>
<dbReference type="EMBL" id="CM039174">
    <property type="protein sequence ID" value="KAH9756210.1"/>
    <property type="molecule type" value="Genomic_DNA"/>
</dbReference>
<organism evidence="1 2">
    <name type="scientific">Citrus sinensis</name>
    <name type="common">Sweet orange</name>
    <name type="synonym">Citrus aurantium var. sinensis</name>
    <dbReference type="NCBI Taxonomy" id="2711"/>
    <lineage>
        <taxon>Eukaryota</taxon>
        <taxon>Viridiplantae</taxon>
        <taxon>Streptophyta</taxon>
        <taxon>Embryophyta</taxon>
        <taxon>Tracheophyta</taxon>
        <taxon>Spermatophyta</taxon>
        <taxon>Magnoliopsida</taxon>
        <taxon>eudicotyledons</taxon>
        <taxon>Gunneridae</taxon>
        <taxon>Pentapetalae</taxon>
        <taxon>rosids</taxon>
        <taxon>malvids</taxon>
        <taxon>Sapindales</taxon>
        <taxon>Rutaceae</taxon>
        <taxon>Aurantioideae</taxon>
        <taxon>Citrus</taxon>
    </lineage>
</organism>
<evidence type="ECO:0000313" key="1">
    <source>
        <dbReference type="EMBL" id="KAH9756210.1"/>
    </source>
</evidence>
<comment type="caution">
    <text evidence="1">The sequence shown here is derived from an EMBL/GenBank/DDBJ whole genome shotgun (WGS) entry which is preliminary data.</text>
</comment>
<protein>
    <submittedName>
        <fullName evidence="1">Kinesin-like protein KIN-4C</fullName>
    </submittedName>
</protein>